<feature type="transmembrane region" description="Helical" evidence="8">
    <location>
        <begin position="695"/>
        <end position="717"/>
    </location>
</feature>
<dbReference type="CDD" id="cd06423">
    <property type="entry name" value="CESA_like"/>
    <property type="match status" value="1"/>
</dbReference>
<dbReference type="PROSITE" id="PS51677">
    <property type="entry name" value="NODB"/>
    <property type="match status" value="1"/>
</dbReference>
<dbReference type="GO" id="GO:0016810">
    <property type="term" value="F:hydrolase activity, acting on carbon-nitrogen (but not peptide) bonds"/>
    <property type="evidence" value="ECO:0007669"/>
    <property type="project" value="InterPro"/>
</dbReference>
<dbReference type="InterPro" id="IPR002509">
    <property type="entry name" value="NODB_dom"/>
</dbReference>
<keyword evidence="8" id="KW-0472">Membrane</keyword>
<dbReference type="Gene3D" id="3.20.20.370">
    <property type="entry name" value="Glycoside hydrolase/deacetylase"/>
    <property type="match status" value="1"/>
</dbReference>
<dbReference type="InterPro" id="IPR011583">
    <property type="entry name" value="Chitinase_II/V-like_cat"/>
</dbReference>
<feature type="transmembrane region" description="Helical" evidence="8">
    <location>
        <begin position="982"/>
        <end position="1008"/>
    </location>
</feature>
<dbReference type="InterPro" id="IPR011330">
    <property type="entry name" value="Glyco_hydro/deAcase_b/a-brl"/>
</dbReference>
<protein>
    <recommendedName>
        <fullName evidence="4">Chitooligosaccharide deacetylase</fullName>
    </recommendedName>
    <alternativeName>
        <fullName evidence="7">Nodulation protein B</fullName>
    </alternativeName>
</protein>
<gene>
    <name evidence="10" type="ORF">KK488_09040</name>
</gene>
<dbReference type="Pfam" id="PF00704">
    <property type="entry name" value="Glyco_hydro_18"/>
    <property type="match status" value="1"/>
</dbReference>
<organism evidence="10 11">
    <name type="scientific">Sphingobium nicotianae</name>
    <dbReference type="NCBI Taxonomy" id="2782607"/>
    <lineage>
        <taxon>Bacteria</taxon>
        <taxon>Pseudomonadati</taxon>
        <taxon>Pseudomonadota</taxon>
        <taxon>Alphaproteobacteria</taxon>
        <taxon>Sphingomonadales</taxon>
        <taxon>Sphingomonadaceae</taxon>
        <taxon>Sphingobium</taxon>
    </lineage>
</organism>
<dbReference type="SUPFAM" id="SSF88713">
    <property type="entry name" value="Glycoside hydrolase/deacetylase"/>
    <property type="match status" value="1"/>
</dbReference>
<dbReference type="Proteomes" id="UP001138757">
    <property type="component" value="Unassembled WGS sequence"/>
</dbReference>
<evidence type="ECO:0000256" key="8">
    <source>
        <dbReference type="SAM" id="Phobius"/>
    </source>
</evidence>
<evidence type="ECO:0000256" key="1">
    <source>
        <dbReference type="ARBA" id="ARBA00003236"/>
    </source>
</evidence>
<evidence type="ECO:0000313" key="10">
    <source>
        <dbReference type="EMBL" id="MBT2187089.1"/>
    </source>
</evidence>
<name>A0A9X1DBX9_9SPHN</name>
<dbReference type="InterPro" id="IPR029044">
    <property type="entry name" value="Nucleotide-diphossugar_trans"/>
</dbReference>
<dbReference type="Gene3D" id="3.90.550.10">
    <property type="entry name" value="Spore Coat Polysaccharide Biosynthesis Protein SpsA, Chain A"/>
    <property type="match status" value="1"/>
</dbReference>
<keyword evidence="5 10" id="KW-0328">Glycosyltransferase</keyword>
<comment type="function">
    <text evidence="1">Is involved in generating a small heat-stable compound (Nod), an acylated oligomer of N-acetylglucosamine, that stimulates mitosis in various plant protoplasts.</text>
</comment>
<dbReference type="AlphaFoldDB" id="A0A9X1DBX9"/>
<dbReference type="InterPro" id="IPR001223">
    <property type="entry name" value="Glyco_hydro18_cat"/>
</dbReference>
<dbReference type="EMBL" id="JAHGAW010000005">
    <property type="protein sequence ID" value="MBT2187089.1"/>
    <property type="molecule type" value="Genomic_DNA"/>
</dbReference>
<comment type="similarity">
    <text evidence="2">Belongs to the glycosyltransferase 2 family.</text>
</comment>
<evidence type="ECO:0000256" key="7">
    <source>
        <dbReference type="ARBA" id="ARBA00032976"/>
    </source>
</evidence>
<evidence type="ECO:0000256" key="5">
    <source>
        <dbReference type="ARBA" id="ARBA00022676"/>
    </source>
</evidence>
<evidence type="ECO:0000313" key="11">
    <source>
        <dbReference type="Proteomes" id="UP001138757"/>
    </source>
</evidence>
<proteinExistence type="inferred from homology"/>
<accession>A0A9X1DBX9</accession>
<dbReference type="RefSeq" id="WP_214622839.1">
    <property type="nucleotide sequence ID" value="NZ_JAHGAW010000005.1"/>
</dbReference>
<dbReference type="GO" id="GO:0016757">
    <property type="term" value="F:glycosyltransferase activity"/>
    <property type="evidence" value="ECO:0007669"/>
    <property type="project" value="UniProtKB-KW"/>
</dbReference>
<keyword evidence="8" id="KW-1133">Transmembrane helix</keyword>
<dbReference type="InterPro" id="IPR001173">
    <property type="entry name" value="Glyco_trans_2-like"/>
</dbReference>
<keyword evidence="11" id="KW-1185">Reference proteome</keyword>
<dbReference type="GO" id="GO:0005975">
    <property type="term" value="P:carbohydrate metabolic process"/>
    <property type="evidence" value="ECO:0007669"/>
    <property type="project" value="InterPro"/>
</dbReference>
<comment type="similarity">
    <text evidence="3">Belongs to the polysaccharide deacetylase family.</text>
</comment>
<dbReference type="PANTHER" id="PTHR43630:SF1">
    <property type="entry name" value="POLY-BETA-1,6-N-ACETYL-D-GLUCOSAMINE SYNTHASE"/>
    <property type="match status" value="1"/>
</dbReference>
<keyword evidence="8" id="KW-0812">Transmembrane</keyword>
<evidence type="ECO:0000256" key="6">
    <source>
        <dbReference type="ARBA" id="ARBA00022679"/>
    </source>
</evidence>
<dbReference type="CDD" id="cd10962">
    <property type="entry name" value="CE4_GT2-like"/>
    <property type="match status" value="1"/>
</dbReference>
<evidence type="ECO:0000256" key="2">
    <source>
        <dbReference type="ARBA" id="ARBA00006739"/>
    </source>
</evidence>
<dbReference type="GO" id="GO:0008061">
    <property type="term" value="F:chitin binding"/>
    <property type="evidence" value="ECO:0007669"/>
    <property type="project" value="InterPro"/>
</dbReference>
<evidence type="ECO:0000256" key="4">
    <source>
        <dbReference type="ARBA" id="ARBA00020071"/>
    </source>
</evidence>
<dbReference type="SUPFAM" id="SSF51445">
    <property type="entry name" value="(Trans)glycosidases"/>
    <property type="match status" value="1"/>
</dbReference>
<dbReference type="InterPro" id="IPR029070">
    <property type="entry name" value="Chitinase_insertion_sf"/>
</dbReference>
<keyword evidence="6 10" id="KW-0808">Transferase</keyword>
<dbReference type="SMART" id="SM00636">
    <property type="entry name" value="Glyco_18"/>
    <property type="match status" value="1"/>
</dbReference>
<dbReference type="SUPFAM" id="SSF53448">
    <property type="entry name" value="Nucleotide-diphospho-sugar transferases"/>
    <property type="match status" value="1"/>
</dbReference>
<dbReference type="Gene3D" id="3.20.20.80">
    <property type="entry name" value="Glycosidases"/>
    <property type="match status" value="1"/>
</dbReference>
<dbReference type="PANTHER" id="PTHR43630">
    <property type="entry name" value="POLY-BETA-1,6-N-ACETYL-D-GLUCOSAMINE SYNTHASE"/>
    <property type="match status" value="1"/>
</dbReference>
<dbReference type="Pfam" id="PF00535">
    <property type="entry name" value="Glycos_transf_2"/>
    <property type="match status" value="1"/>
</dbReference>
<sequence length="1104" mass="120951">MTSPIFFDATGRRRRLVGRATALLVLLVLLCAAVFAATLVNVPAASPLQFGHEREQALPFRTHVARLRHRVQRLLGANGHSRAAPGKRLTVGFYVPWDSESASSLRAHYDQLDWVVAAEGVVDLTHGRLVTHQDGPLRAMLRSRLHRPRVMLMVQNIAAGQWDGAGMMRLFQNRAASDKLIDDTIAAVVRTRWQGAVFDIENLPDRALPLYRAFLARAHARFAKAGLTLALTVPGGEPAWDMRAFAAVVDQLMLMDYDQHWQGGESGPIASQDWFAAQVAEAREKVPAQKLIVALASYGYDWHDGIADALTIGEAWLSASDSGTTPTFDPASGNSGFAFDDDGHRHVVWMMDAATSWNQLQLLHGVGGVALWRLGSEDPGFWEALAASKEHRPPRLGVIAPPQGTDVEGSGELLRISALPTGGRRAVGFGQDGSVIAERYTTLPTPYRVTRTGAADRRAIALTFDDGPDPDYTPRILDVLASKHAPATFFLIGENALEHPEILRRIVRDGHEIGNHSYTHPNMAEETALGTTLELNATQRLIEAYTGRSTRLFRAPYFGDAEPTTADELVPATIAQQHGYTIVGLHVDPDDWKTPGVQAIIDATMRKVHAANDERSGNIVLLHDGGGNRDQTVAALPIIIDRLRAEGYRIVPVSQLAGLSRDAVMPIVKGSDLLAVRADVGFFLVLAMIGYAIRWLFFFAIALGIARALLLTTLALIDRKASHRAPTNAPQPKVSVIIPAYNEEKVIVDSITRVLASDYPALELIIADDGSKDATSALVARHYGADPRVRLLTLVNGGKASALNRALGHASGEIIIALDADTQFLPDTIAKLVRWFANPRIGAVAGNARVGNKVNLVTRWQAIEYVTAQNVERRALDALKAITVVPGAVGAWRRAALDEVGGYPEDTLAEDQDLTIAIQRLGWWVEYDVEAIALTEAPETLRALGKQRYRWSFGTLQCLWKHREVLKKGRPRGLAWFGMPQAWLFQIVFAALSPIIDLALLLSIVGTIIRVHQHGWDQTQSDVLRMGVYWAIFVSVDLIAGWIAYRLEPTRQRFPGLLMIAQRFVYRQLMYGVVLRSIAAALRGRVVGWGKLERTGSVTVTPAG</sequence>
<evidence type="ECO:0000256" key="3">
    <source>
        <dbReference type="ARBA" id="ARBA00010973"/>
    </source>
</evidence>
<dbReference type="Pfam" id="PF01522">
    <property type="entry name" value="Polysacc_deac_1"/>
    <property type="match status" value="1"/>
</dbReference>
<evidence type="ECO:0000259" key="9">
    <source>
        <dbReference type="PROSITE" id="PS51677"/>
    </source>
</evidence>
<comment type="caution">
    <text evidence="10">The sequence shown here is derived from an EMBL/GenBank/DDBJ whole genome shotgun (WGS) entry which is preliminary data.</text>
</comment>
<reference evidence="10" key="1">
    <citation type="submission" date="2021-05" db="EMBL/GenBank/DDBJ databases">
        <title>Genome of Sphingobium sp. strain.</title>
        <authorList>
            <person name="Fan R."/>
        </authorList>
    </citation>
    <scope>NUCLEOTIDE SEQUENCE</scope>
    <source>
        <strain evidence="10">H33</strain>
    </source>
</reference>
<feature type="transmembrane region" description="Helical" evidence="8">
    <location>
        <begin position="1028"/>
        <end position="1045"/>
    </location>
</feature>
<dbReference type="Gene3D" id="3.10.50.10">
    <property type="match status" value="1"/>
</dbReference>
<dbReference type="InterPro" id="IPR017853">
    <property type="entry name" value="GH"/>
</dbReference>
<feature type="domain" description="NodB homology" evidence="9">
    <location>
        <begin position="458"/>
        <end position="651"/>
    </location>
</feature>